<dbReference type="PANTHER" id="PTHR43800:SF1">
    <property type="entry name" value="PEPTIDYL-LYSINE N-ACETYLTRANSFERASE YJAB"/>
    <property type="match status" value="1"/>
</dbReference>
<keyword evidence="1" id="KW-0808">Transferase</keyword>
<gene>
    <name evidence="4" type="ORF">R1T40_11985</name>
</gene>
<sequence length="198" mass="21946">MANHGPNAAASGGKALQSEAPMTLKSATLIPALTHAASLGISLREMTARDMQFLAQVYRSTREEELALTPWNEDQKHAFISMQFRAQHEHYQAHYPDALWLIIQRSGEAIGRLYLERWQSEHRIIDIALLPAHRGAGIGGAILRDLMDEASAANKAVGIHVEKANPAMALYHRLGFVTVEDKGVYDLLRRSTDAKAIR</sequence>
<evidence type="ECO:0000256" key="1">
    <source>
        <dbReference type="ARBA" id="ARBA00022679"/>
    </source>
</evidence>
<evidence type="ECO:0000256" key="2">
    <source>
        <dbReference type="ARBA" id="ARBA00023315"/>
    </source>
</evidence>
<dbReference type="InterPro" id="IPR000182">
    <property type="entry name" value="GNAT_dom"/>
</dbReference>
<dbReference type="EMBL" id="CP136704">
    <property type="protein sequence ID" value="WOI31685.1"/>
    <property type="molecule type" value="Genomic_DNA"/>
</dbReference>
<evidence type="ECO:0000313" key="4">
    <source>
        <dbReference type="EMBL" id="WOI31685.1"/>
    </source>
</evidence>
<name>A0ABZ0HCB1_TRISK</name>
<reference evidence="4 5" key="1">
    <citation type="submission" date="2023-10" db="EMBL/GenBank/DDBJ databases">
        <title>Eight complete genome sequences of bacteria isolated from laboratory stock of Giant Kelp gametophytes.</title>
        <authorList>
            <person name="Tolentino B."/>
            <person name="Nuzhdin S."/>
        </authorList>
    </citation>
    <scope>NUCLEOTIDE SEQUENCE [LARGE SCALE GENOMIC DNA]</scope>
    <source>
        <strain evidence="4 5">LC.270.F.C4</strain>
    </source>
</reference>
<protein>
    <submittedName>
        <fullName evidence="4">GNAT family N-acetyltransferase</fullName>
    </submittedName>
</protein>
<dbReference type="Proteomes" id="UP001302666">
    <property type="component" value="Chromosome"/>
</dbReference>
<keyword evidence="2" id="KW-0012">Acyltransferase</keyword>
<accession>A0ABZ0HCB1</accession>
<dbReference type="SUPFAM" id="SSF55729">
    <property type="entry name" value="Acyl-CoA N-acyltransferases (Nat)"/>
    <property type="match status" value="1"/>
</dbReference>
<dbReference type="Gene3D" id="3.40.630.30">
    <property type="match status" value="1"/>
</dbReference>
<dbReference type="RefSeq" id="WP_317384268.1">
    <property type="nucleotide sequence ID" value="NZ_CP136704.1"/>
</dbReference>
<dbReference type="CDD" id="cd04301">
    <property type="entry name" value="NAT_SF"/>
    <property type="match status" value="1"/>
</dbReference>
<evidence type="ECO:0000259" key="3">
    <source>
        <dbReference type="PROSITE" id="PS51186"/>
    </source>
</evidence>
<proteinExistence type="predicted"/>
<dbReference type="Pfam" id="PF00583">
    <property type="entry name" value="Acetyltransf_1"/>
    <property type="match status" value="1"/>
</dbReference>
<organism evidence="4 5">
    <name type="scientific">Tritonibacter scottomollicae</name>
    <name type="common">Epibacterium scottomollicae</name>
    <dbReference type="NCBI Taxonomy" id="483013"/>
    <lineage>
        <taxon>Bacteria</taxon>
        <taxon>Pseudomonadati</taxon>
        <taxon>Pseudomonadota</taxon>
        <taxon>Alphaproteobacteria</taxon>
        <taxon>Rhodobacterales</taxon>
        <taxon>Paracoccaceae</taxon>
        <taxon>Tritonibacter</taxon>
    </lineage>
</organism>
<dbReference type="PROSITE" id="PS51186">
    <property type="entry name" value="GNAT"/>
    <property type="match status" value="1"/>
</dbReference>
<keyword evidence="5" id="KW-1185">Reference proteome</keyword>
<feature type="domain" description="N-acetyltransferase" evidence="3">
    <location>
        <begin position="41"/>
        <end position="198"/>
    </location>
</feature>
<dbReference type="InterPro" id="IPR016181">
    <property type="entry name" value="Acyl_CoA_acyltransferase"/>
</dbReference>
<dbReference type="PANTHER" id="PTHR43800">
    <property type="entry name" value="PEPTIDYL-LYSINE N-ACETYLTRANSFERASE YJAB"/>
    <property type="match status" value="1"/>
</dbReference>
<evidence type="ECO:0000313" key="5">
    <source>
        <dbReference type="Proteomes" id="UP001302666"/>
    </source>
</evidence>